<keyword evidence="3" id="KW-1185">Reference proteome</keyword>
<keyword evidence="1" id="KW-1133">Transmembrane helix</keyword>
<evidence type="ECO:0000313" key="3">
    <source>
        <dbReference type="Proteomes" id="UP001066276"/>
    </source>
</evidence>
<accession>A0AAV7TSN6</accession>
<dbReference type="EMBL" id="JANPWB010000006">
    <property type="protein sequence ID" value="KAJ1179286.1"/>
    <property type="molecule type" value="Genomic_DNA"/>
</dbReference>
<dbReference type="AlphaFoldDB" id="A0AAV7TSN6"/>
<evidence type="ECO:0000313" key="2">
    <source>
        <dbReference type="EMBL" id="KAJ1179286.1"/>
    </source>
</evidence>
<reference evidence="2" key="1">
    <citation type="journal article" date="2022" name="bioRxiv">
        <title>Sequencing and chromosome-scale assembly of the giantPleurodeles waltlgenome.</title>
        <authorList>
            <person name="Brown T."/>
            <person name="Elewa A."/>
            <person name="Iarovenko S."/>
            <person name="Subramanian E."/>
            <person name="Araus A.J."/>
            <person name="Petzold A."/>
            <person name="Susuki M."/>
            <person name="Suzuki K.-i.T."/>
            <person name="Hayashi T."/>
            <person name="Toyoda A."/>
            <person name="Oliveira C."/>
            <person name="Osipova E."/>
            <person name="Leigh N.D."/>
            <person name="Simon A."/>
            <person name="Yun M.H."/>
        </authorList>
    </citation>
    <scope>NUCLEOTIDE SEQUENCE</scope>
    <source>
        <strain evidence="2">20211129_DDA</strain>
        <tissue evidence="2">Liver</tissue>
    </source>
</reference>
<feature type="transmembrane region" description="Helical" evidence="1">
    <location>
        <begin position="78"/>
        <end position="97"/>
    </location>
</feature>
<protein>
    <submittedName>
        <fullName evidence="2">Uncharacterized protein</fullName>
    </submittedName>
</protein>
<dbReference type="Proteomes" id="UP001066276">
    <property type="component" value="Chromosome 3_2"/>
</dbReference>
<organism evidence="2 3">
    <name type="scientific">Pleurodeles waltl</name>
    <name type="common">Iberian ribbed newt</name>
    <dbReference type="NCBI Taxonomy" id="8319"/>
    <lineage>
        <taxon>Eukaryota</taxon>
        <taxon>Metazoa</taxon>
        <taxon>Chordata</taxon>
        <taxon>Craniata</taxon>
        <taxon>Vertebrata</taxon>
        <taxon>Euteleostomi</taxon>
        <taxon>Amphibia</taxon>
        <taxon>Batrachia</taxon>
        <taxon>Caudata</taxon>
        <taxon>Salamandroidea</taxon>
        <taxon>Salamandridae</taxon>
        <taxon>Pleurodelinae</taxon>
        <taxon>Pleurodeles</taxon>
    </lineage>
</organism>
<comment type="caution">
    <text evidence="2">The sequence shown here is derived from an EMBL/GenBank/DDBJ whole genome shotgun (WGS) entry which is preliminary data.</text>
</comment>
<keyword evidence="1" id="KW-0472">Membrane</keyword>
<sequence>MAASVLWPVRGMESGDMDMACYSVGCVRLVLMSEVCCWKALMCGQYGVRSGALAVSGCAWSLEGQKAPVVLASARDWALLYISTVFLLWVFVLASDLKMVILQFLQFIG</sequence>
<keyword evidence="1" id="KW-0812">Transmembrane</keyword>
<evidence type="ECO:0000256" key="1">
    <source>
        <dbReference type="SAM" id="Phobius"/>
    </source>
</evidence>
<proteinExistence type="predicted"/>
<name>A0AAV7TSN6_PLEWA</name>
<gene>
    <name evidence="2" type="ORF">NDU88_004520</name>
</gene>